<sequence length="199" mass="22837">MKENWDKIEGETEIYILKSAISRGKLVNVMYCLTLYLAVVMFLVIPLRPLILDVILPLNETRPKEPVILAEFFVDEDKYFRILVTHAFITGACGVLPIVGSDTFYFACVQHACGMMKILGFCENINEAYSTSFMLILFICMMLMSITGVATIIKFTGVEQLNDVVRFIMFTNAQVFHLFCYNYMGQEVLNCVEELRMRM</sequence>
<accession>A0ACC2PAR3</accession>
<name>A0ACC2PAR3_9HYME</name>
<proteinExistence type="predicted"/>
<evidence type="ECO:0000313" key="1">
    <source>
        <dbReference type="EMBL" id="KAJ8680178.1"/>
    </source>
</evidence>
<protein>
    <submittedName>
        <fullName evidence="1">Uncharacterized protein</fullName>
    </submittedName>
</protein>
<gene>
    <name evidence="1" type="ORF">QAD02_015965</name>
</gene>
<organism evidence="1 2">
    <name type="scientific">Eretmocerus hayati</name>
    <dbReference type="NCBI Taxonomy" id="131215"/>
    <lineage>
        <taxon>Eukaryota</taxon>
        <taxon>Metazoa</taxon>
        <taxon>Ecdysozoa</taxon>
        <taxon>Arthropoda</taxon>
        <taxon>Hexapoda</taxon>
        <taxon>Insecta</taxon>
        <taxon>Pterygota</taxon>
        <taxon>Neoptera</taxon>
        <taxon>Endopterygota</taxon>
        <taxon>Hymenoptera</taxon>
        <taxon>Apocrita</taxon>
        <taxon>Proctotrupomorpha</taxon>
        <taxon>Chalcidoidea</taxon>
        <taxon>Aphelinidae</taxon>
        <taxon>Aphelininae</taxon>
        <taxon>Eretmocerus</taxon>
    </lineage>
</organism>
<dbReference type="Proteomes" id="UP001239111">
    <property type="component" value="Chromosome 2"/>
</dbReference>
<comment type="caution">
    <text evidence="1">The sequence shown here is derived from an EMBL/GenBank/DDBJ whole genome shotgun (WGS) entry which is preliminary data.</text>
</comment>
<reference evidence="1" key="1">
    <citation type="submission" date="2023-04" db="EMBL/GenBank/DDBJ databases">
        <title>A chromosome-level genome assembly of the parasitoid wasp Eretmocerus hayati.</title>
        <authorList>
            <person name="Zhong Y."/>
            <person name="Liu S."/>
            <person name="Liu Y."/>
        </authorList>
    </citation>
    <scope>NUCLEOTIDE SEQUENCE</scope>
    <source>
        <strain evidence="1">ZJU_SS_LIU_2023</strain>
    </source>
</reference>
<evidence type="ECO:0000313" key="2">
    <source>
        <dbReference type="Proteomes" id="UP001239111"/>
    </source>
</evidence>
<dbReference type="EMBL" id="CM056742">
    <property type="protein sequence ID" value="KAJ8680178.1"/>
    <property type="molecule type" value="Genomic_DNA"/>
</dbReference>
<keyword evidence="2" id="KW-1185">Reference proteome</keyword>